<protein>
    <recommendedName>
        <fullName evidence="3">DUF4331 domain-containing protein</fullName>
    </recommendedName>
</protein>
<gene>
    <name evidence="1" type="ORF">ACFSKO_08850</name>
</gene>
<comment type="caution">
    <text evidence="1">The sequence shown here is derived from an EMBL/GenBank/DDBJ whole genome shotgun (WGS) entry which is preliminary data.</text>
</comment>
<evidence type="ECO:0008006" key="3">
    <source>
        <dbReference type="Google" id="ProtNLM"/>
    </source>
</evidence>
<dbReference type="RefSeq" id="WP_380250599.1">
    <property type="nucleotide sequence ID" value="NZ_JBHUII010000004.1"/>
</dbReference>
<dbReference type="EMBL" id="JBHUII010000004">
    <property type="protein sequence ID" value="MFD2205717.1"/>
    <property type="molecule type" value="Genomic_DNA"/>
</dbReference>
<evidence type="ECO:0000313" key="2">
    <source>
        <dbReference type="Proteomes" id="UP001597294"/>
    </source>
</evidence>
<dbReference type="Proteomes" id="UP001597294">
    <property type="component" value="Unassembled WGS sequence"/>
</dbReference>
<accession>A0ABW5BHW0</accession>
<proteinExistence type="predicted"/>
<name>A0ABW5BHW0_9PROT</name>
<keyword evidence="2" id="KW-1185">Reference proteome</keyword>
<reference evidence="2" key="1">
    <citation type="journal article" date="2019" name="Int. J. Syst. Evol. Microbiol.">
        <title>The Global Catalogue of Microorganisms (GCM) 10K type strain sequencing project: providing services to taxonomists for standard genome sequencing and annotation.</title>
        <authorList>
            <consortium name="The Broad Institute Genomics Platform"/>
            <consortium name="The Broad Institute Genome Sequencing Center for Infectious Disease"/>
            <person name="Wu L."/>
            <person name="Ma J."/>
        </authorList>
    </citation>
    <scope>NUCLEOTIDE SEQUENCE [LARGE SCALE GENOMIC DNA]</scope>
    <source>
        <strain evidence="2">CGMCC 4.7192</strain>
    </source>
</reference>
<organism evidence="1 2">
    <name type="scientific">Kiloniella antarctica</name>
    <dbReference type="NCBI Taxonomy" id="1550907"/>
    <lineage>
        <taxon>Bacteria</taxon>
        <taxon>Pseudomonadati</taxon>
        <taxon>Pseudomonadota</taxon>
        <taxon>Alphaproteobacteria</taxon>
        <taxon>Rhodospirillales</taxon>
        <taxon>Kiloniellaceae</taxon>
        <taxon>Kiloniella</taxon>
    </lineage>
</organism>
<evidence type="ECO:0000313" key="1">
    <source>
        <dbReference type="EMBL" id="MFD2205717.1"/>
    </source>
</evidence>
<sequence length="317" mass="35832">MHYDSDKPVFNSKSKVREVSSRIYEVEPVESRALANDLVSFDLSVDSVVATATLEYDSSHRFVTLFWGDSDVGETLDIRKIRNSNRVVGGNPLPENTIRVQHVYDVPAPPNRGSNFLFYTVLQDGEGRRSFGPAQQISVIPRYEFILRPVILEFNSHLDGALEQETEISIDMIAVHAGERIFHKHWEPDVVTNGNLGPLPTEERFPVFYKLTGSQLRHDIPLDSEDGIVINFVAKERENTAKDAWEFLVDVFTAEFDDSVIAVDNGQIRGFHPIKNTGPRQEKRYLGVQDGYFEAIMNIEMNLIVPLDRAPGQVVSD</sequence>